<evidence type="ECO:0000313" key="3">
    <source>
        <dbReference type="EMBL" id="ACY97393.1"/>
    </source>
</evidence>
<dbReference type="Proteomes" id="UP000001918">
    <property type="component" value="Chromosome"/>
</dbReference>
<dbReference type="STRING" id="471852.Tcur_1820"/>
<dbReference type="GO" id="GO:0016491">
    <property type="term" value="F:oxidoreductase activity"/>
    <property type="evidence" value="ECO:0007669"/>
    <property type="project" value="InterPro"/>
</dbReference>
<dbReference type="eggNOG" id="COG0748">
    <property type="taxonomic scope" value="Bacteria"/>
</dbReference>
<comment type="catalytic activity">
    <reaction evidence="2">
        <text>oxidized coenzyme F420-(gamma-L-Glu)(n) + a quinol + H(+) = reduced coenzyme F420-(gamma-L-Glu)(n) + a quinone</text>
        <dbReference type="Rhea" id="RHEA:39663"/>
        <dbReference type="Rhea" id="RHEA-COMP:12939"/>
        <dbReference type="Rhea" id="RHEA-COMP:14378"/>
        <dbReference type="ChEBI" id="CHEBI:15378"/>
        <dbReference type="ChEBI" id="CHEBI:24646"/>
        <dbReference type="ChEBI" id="CHEBI:132124"/>
        <dbReference type="ChEBI" id="CHEBI:133980"/>
        <dbReference type="ChEBI" id="CHEBI:139511"/>
    </reaction>
</comment>
<dbReference type="Pfam" id="PF04075">
    <property type="entry name" value="F420H2_quin_red"/>
    <property type="match status" value="1"/>
</dbReference>
<evidence type="ECO:0000256" key="1">
    <source>
        <dbReference type="ARBA" id="ARBA00008710"/>
    </source>
</evidence>
<dbReference type="HOGENOM" id="CLU_114921_0_1_11"/>
<accession>D1ACQ4</accession>
<sequence>MATLIQKTLGPIFQRISGAAWFAKVGPKIVPPLDRALHRVSGGRLMLGQLLVPSLVLTTIGSVSGRPRQVPLACMPEPDGGWIVVGSNFGREKHPAWTTNLLKEPKATVVFQGRTVPVTAHLLDEAERDRIWPRLLQVWPVYARYAERVERQLRIFRLVPDPPEAAR</sequence>
<dbReference type="RefSeq" id="WP_012852177.1">
    <property type="nucleotide sequence ID" value="NC_013510.1"/>
</dbReference>
<evidence type="ECO:0000313" key="4">
    <source>
        <dbReference type="Proteomes" id="UP000001918"/>
    </source>
</evidence>
<dbReference type="AlphaFoldDB" id="D1ACQ4"/>
<dbReference type="SUPFAM" id="SSF50475">
    <property type="entry name" value="FMN-binding split barrel"/>
    <property type="match status" value="1"/>
</dbReference>
<dbReference type="PANTHER" id="PTHR39428:SF1">
    <property type="entry name" value="F420H(2)-DEPENDENT QUINONE REDUCTASE RV1261C"/>
    <property type="match status" value="1"/>
</dbReference>
<dbReference type="InterPro" id="IPR004378">
    <property type="entry name" value="F420H2_quin_Rdtase"/>
</dbReference>
<evidence type="ECO:0008006" key="5">
    <source>
        <dbReference type="Google" id="ProtNLM"/>
    </source>
</evidence>
<dbReference type="KEGG" id="tcu:Tcur_1820"/>
<evidence type="ECO:0000256" key="2">
    <source>
        <dbReference type="ARBA" id="ARBA00049106"/>
    </source>
</evidence>
<dbReference type="EMBL" id="CP001738">
    <property type="protein sequence ID" value="ACY97393.1"/>
    <property type="molecule type" value="Genomic_DNA"/>
</dbReference>
<reference evidence="3 4" key="1">
    <citation type="journal article" date="2011" name="Stand. Genomic Sci.">
        <title>Complete genome sequence of Thermomonospora curvata type strain (B9).</title>
        <authorList>
            <person name="Chertkov O."/>
            <person name="Sikorski J."/>
            <person name="Nolan M."/>
            <person name="Lapidus A."/>
            <person name="Lucas S."/>
            <person name="Del Rio T.G."/>
            <person name="Tice H."/>
            <person name="Cheng J.F."/>
            <person name="Goodwin L."/>
            <person name="Pitluck S."/>
            <person name="Liolios K."/>
            <person name="Ivanova N."/>
            <person name="Mavromatis K."/>
            <person name="Mikhailova N."/>
            <person name="Ovchinnikova G."/>
            <person name="Pati A."/>
            <person name="Chen A."/>
            <person name="Palaniappan K."/>
            <person name="Djao O.D."/>
            <person name="Land M."/>
            <person name="Hauser L."/>
            <person name="Chang Y.J."/>
            <person name="Jeffries C.D."/>
            <person name="Brettin T."/>
            <person name="Han C."/>
            <person name="Detter J.C."/>
            <person name="Rohde M."/>
            <person name="Goker M."/>
            <person name="Woyke T."/>
            <person name="Bristow J."/>
            <person name="Eisen J.A."/>
            <person name="Markowitz V."/>
            <person name="Hugenholtz P."/>
            <person name="Klenk H.P."/>
            <person name="Kyrpides N.C."/>
        </authorList>
    </citation>
    <scope>NUCLEOTIDE SEQUENCE [LARGE SCALE GENOMIC DNA]</scope>
    <source>
        <strain evidence="4">ATCC 19995 / DSM 43183 / JCM 3096 / KCTC 9072 / NBRC 15933 / NCIMB 10081 / Henssen B9</strain>
    </source>
</reference>
<name>D1ACQ4_THECD</name>
<dbReference type="Gene3D" id="2.30.110.10">
    <property type="entry name" value="Electron Transport, Fmn-binding Protein, Chain A"/>
    <property type="match status" value="1"/>
</dbReference>
<keyword evidence="4" id="KW-1185">Reference proteome</keyword>
<organism evidence="3 4">
    <name type="scientific">Thermomonospora curvata (strain ATCC 19995 / DSM 43183 / JCM 3096 / KCTC 9072 / NBRC 15933 / NCIMB 10081 / Henssen B9)</name>
    <dbReference type="NCBI Taxonomy" id="471852"/>
    <lineage>
        <taxon>Bacteria</taxon>
        <taxon>Bacillati</taxon>
        <taxon>Actinomycetota</taxon>
        <taxon>Actinomycetes</taxon>
        <taxon>Streptosporangiales</taxon>
        <taxon>Thermomonosporaceae</taxon>
        <taxon>Thermomonospora</taxon>
    </lineage>
</organism>
<dbReference type="NCBIfam" id="TIGR00026">
    <property type="entry name" value="hi_GC_TIGR00026"/>
    <property type="match status" value="1"/>
</dbReference>
<dbReference type="InterPro" id="IPR012349">
    <property type="entry name" value="Split_barrel_FMN-bd"/>
</dbReference>
<gene>
    <name evidence="3" type="ordered locus">Tcur_1820</name>
</gene>
<dbReference type="PANTHER" id="PTHR39428">
    <property type="entry name" value="F420H(2)-DEPENDENT QUINONE REDUCTASE RV1261C"/>
    <property type="match status" value="1"/>
</dbReference>
<dbReference type="OrthoDB" id="5491199at2"/>
<protein>
    <recommendedName>
        <fullName evidence="5">Nitroreductase family deazaflavin-dependent oxidoreductase</fullName>
    </recommendedName>
</protein>
<comment type="similarity">
    <text evidence="1">Belongs to the F420H(2)-dependent quinone reductase family.</text>
</comment>
<proteinExistence type="inferred from homology"/>